<dbReference type="EMBL" id="SPLM01000042">
    <property type="protein sequence ID" value="TMW63917.1"/>
    <property type="molecule type" value="Genomic_DNA"/>
</dbReference>
<dbReference type="AlphaFoldDB" id="A0A8K1FLK4"/>
<evidence type="ECO:0000313" key="1">
    <source>
        <dbReference type="EMBL" id="TMW63917.1"/>
    </source>
</evidence>
<dbReference type="Proteomes" id="UP000794436">
    <property type="component" value="Unassembled WGS sequence"/>
</dbReference>
<gene>
    <name evidence="1" type="ORF">Poli38472_014622</name>
</gene>
<evidence type="ECO:0000313" key="2">
    <source>
        <dbReference type="Proteomes" id="UP000794436"/>
    </source>
</evidence>
<organism evidence="1 2">
    <name type="scientific">Pythium oligandrum</name>
    <name type="common">Mycoparasitic fungus</name>
    <dbReference type="NCBI Taxonomy" id="41045"/>
    <lineage>
        <taxon>Eukaryota</taxon>
        <taxon>Sar</taxon>
        <taxon>Stramenopiles</taxon>
        <taxon>Oomycota</taxon>
        <taxon>Peronosporomycetes</taxon>
        <taxon>Pythiales</taxon>
        <taxon>Pythiaceae</taxon>
        <taxon>Pythium</taxon>
    </lineage>
</organism>
<proteinExistence type="predicted"/>
<sequence>MQRRRRDDPEADDDVAYDVAANEGFQDAIVVMAHIKDKIIPVHCGFGTQQVIWIGHVAIARYDEENNEGWRTLGVPMKIVKDGKEELKMTDILCDVVQNHSHVYITTSMG</sequence>
<accession>A0A8K1FLK4</accession>
<dbReference type="OrthoDB" id="10248873at2759"/>
<comment type="caution">
    <text evidence="1">The sequence shown here is derived from an EMBL/GenBank/DDBJ whole genome shotgun (WGS) entry which is preliminary data.</text>
</comment>
<name>A0A8K1FLK4_PYTOL</name>
<keyword evidence="2" id="KW-1185">Reference proteome</keyword>
<reference evidence="1" key="1">
    <citation type="submission" date="2019-03" db="EMBL/GenBank/DDBJ databases">
        <title>Long read genome sequence of the mycoparasitic Pythium oligandrum ATCC 38472 isolated from sugarbeet rhizosphere.</title>
        <authorList>
            <person name="Gaulin E."/>
        </authorList>
    </citation>
    <scope>NUCLEOTIDE SEQUENCE</scope>
    <source>
        <strain evidence="1">ATCC 38472_TT</strain>
    </source>
</reference>
<protein>
    <submittedName>
        <fullName evidence="1">Uncharacterized protein</fullName>
    </submittedName>
</protein>